<name>A0A132MH36_HYDSH</name>
<accession>A0A132MH36</accession>
<reference evidence="1 2" key="1">
    <citation type="submission" date="2015-09" db="EMBL/GenBank/DDBJ databases">
        <title>Draft genome sequence of Hydrogenibacillus schlegelii DSM 2000.</title>
        <authorList>
            <person name="Hemp J."/>
        </authorList>
    </citation>
    <scope>NUCLEOTIDE SEQUENCE [LARGE SCALE GENOMIC DNA]</scope>
    <source>
        <strain evidence="1 2">MA 48</strain>
    </source>
</reference>
<gene>
    <name evidence="1" type="ORF">SA87_00975</name>
</gene>
<keyword evidence="2" id="KW-1185">Reference proteome</keyword>
<evidence type="ECO:0000313" key="2">
    <source>
        <dbReference type="Proteomes" id="UP000243024"/>
    </source>
</evidence>
<protein>
    <submittedName>
        <fullName evidence="1">Uncharacterized protein</fullName>
    </submittedName>
</protein>
<organism evidence="1 2">
    <name type="scientific">Hydrogenibacillus schlegelii</name>
    <name type="common">Bacillus schlegelii</name>
    <dbReference type="NCBI Taxonomy" id="1484"/>
    <lineage>
        <taxon>Bacteria</taxon>
        <taxon>Bacillati</taxon>
        <taxon>Bacillota</taxon>
        <taxon>Bacilli</taxon>
        <taxon>Bacillales</taxon>
        <taxon>Bacillales Family X. Incertae Sedis</taxon>
        <taxon>Hydrogenibacillus</taxon>
    </lineage>
</organism>
<comment type="caution">
    <text evidence="1">The sequence shown here is derived from an EMBL/GenBank/DDBJ whole genome shotgun (WGS) entry which is preliminary data.</text>
</comment>
<dbReference type="Proteomes" id="UP000243024">
    <property type="component" value="Unassembled WGS sequence"/>
</dbReference>
<dbReference type="EMBL" id="JXBB01000024">
    <property type="protein sequence ID" value="OAR04067.1"/>
    <property type="molecule type" value="Genomic_DNA"/>
</dbReference>
<dbReference type="AlphaFoldDB" id="A0A132MH36"/>
<sequence>MKKTTAPLSVEDHSPTPKFGVEAVIAGLRMFPKHGFDLSFERFVRQSPSPFGFFRFCRTYRVDRGNQSSWENRQGALGGLY</sequence>
<proteinExistence type="predicted"/>
<evidence type="ECO:0000313" key="1">
    <source>
        <dbReference type="EMBL" id="OAR04067.1"/>
    </source>
</evidence>